<feature type="region of interest" description="Disordered" evidence="1">
    <location>
        <begin position="28"/>
        <end position="77"/>
    </location>
</feature>
<reference evidence="2 3" key="1">
    <citation type="submission" date="2023-02" db="EMBL/GenBank/DDBJ databases">
        <title>LHISI_Scaffold_Assembly.</title>
        <authorList>
            <person name="Stuart O.P."/>
            <person name="Cleave R."/>
            <person name="Magrath M.J.L."/>
            <person name="Mikheyev A.S."/>
        </authorList>
    </citation>
    <scope>NUCLEOTIDE SEQUENCE [LARGE SCALE GENOMIC DNA]</scope>
    <source>
        <strain evidence="2">Daus_M_001</strain>
        <tissue evidence="2">Leg muscle</tissue>
    </source>
</reference>
<evidence type="ECO:0000313" key="3">
    <source>
        <dbReference type="Proteomes" id="UP001159363"/>
    </source>
</evidence>
<organism evidence="2 3">
    <name type="scientific">Dryococelus australis</name>
    <dbReference type="NCBI Taxonomy" id="614101"/>
    <lineage>
        <taxon>Eukaryota</taxon>
        <taxon>Metazoa</taxon>
        <taxon>Ecdysozoa</taxon>
        <taxon>Arthropoda</taxon>
        <taxon>Hexapoda</taxon>
        <taxon>Insecta</taxon>
        <taxon>Pterygota</taxon>
        <taxon>Neoptera</taxon>
        <taxon>Polyneoptera</taxon>
        <taxon>Phasmatodea</taxon>
        <taxon>Verophasmatodea</taxon>
        <taxon>Anareolatae</taxon>
        <taxon>Phasmatidae</taxon>
        <taxon>Eurycanthinae</taxon>
        <taxon>Dryococelus</taxon>
    </lineage>
</organism>
<dbReference type="EMBL" id="JARBHB010000013">
    <property type="protein sequence ID" value="KAJ8870263.1"/>
    <property type="molecule type" value="Genomic_DNA"/>
</dbReference>
<feature type="region of interest" description="Disordered" evidence="1">
    <location>
        <begin position="448"/>
        <end position="469"/>
    </location>
</feature>
<protein>
    <submittedName>
        <fullName evidence="2">Uncharacterized protein</fullName>
    </submittedName>
</protein>
<gene>
    <name evidence="2" type="ORF">PR048_029284</name>
</gene>
<feature type="compositionally biased region" description="Basic and acidic residues" evidence="1">
    <location>
        <begin position="37"/>
        <end position="56"/>
    </location>
</feature>
<evidence type="ECO:0000256" key="1">
    <source>
        <dbReference type="SAM" id="MobiDB-lite"/>
    </source>
</evidence>
<feature type="compositionally biased region" description="Polar residues" evidence="1">
    <location>
        <begin position="448"/>
        <end position="457"/>
    </location>
</feature>
<keyword evidence="3" id="KW-1185">Reference proteome</keyword>
<proteinExistence type="predicted"/>
<evidence type="ECO:0000313" key="2">
    <source>
        <dbReference type="EMBL" id="KAJ8870263.1"/>
    </source>
</evidence>
<comment type="caution">
    <text evidence="2">The sequence shown here is derived from an EMBL/GenBank/DDBJ whole genome shotgun (WGS) entry which is preliminary data.</text>
</comment>
<name>A0ABQ9GCZ5_9NEOP</name>
<sequence length="536" mass="59176">MYRADKHSLTLLLPAYYWLAVKRGVSKEVTSNHGSRRKEQGAGDAAREMAHPDRGPRVGQKARLRGTSPAATPLPPLSKESIQPSIFSLVRQACGVLMRSRSGVTDQLTCLPAPNFSLMASTFPLCLSPPPPTTPQAPCVLQLGGSANQICCNALIPFPRSRIADWATLNTPRDLRRPLTYSYFPYMRQRSAEMCVEASDCAAMPGMFTRAEYAHVVSVYGYCDGNVRGAAAEYPRRWTGRGGPVSWPARSPDLSLLDFFSWGCLNSRAIIDATNQLRNELAGMQWQHATVGYKVSKLIYDQMVHILNSSCETFDMNDMLEVKHVCTEDDFAIGSQFIIHSLDDSEPMANLQGNKSGESCRMMPLVGGFSRGSPVSPALPFRRYSILTSITLIGSHDLDVKSRPNLFTYYALPCIKLNITKANGIGAIVCLHTRIFFNVVNGDTASPTRYATSSARSKPTPDKPLPISQLSERKKERLTCVKRPLVARVVSTFNRASGFFNSDTDFVIRAQTDNTVQKIFQPIKKAGRPYSVLNCT</sequence>
<accession>A0ABQ9GCZ5</accession>
<dbReference type="Proteomes" id="UP001159363">
    <property type="component" value="Chromosome 12"/>
</dbReference>